<dbReference type="KEGG" id="proo:MJB10_12200"/>
<dbReference type="InterPro" id="IPR005502">
    <property type="entry name" value="Ribosyl_crysJ1"/>
</dbReference>
<dbReference type="Proteomes" id="UP001304650">
    <property type="component" value="Chromosome"/>
</dbReference>
<feature type="binding site" evidence="3">
    <location>
        <position position="390"/>
    </location>
    <ligand>
        <name>Mg(2+)</name>
        <dbReference type="ChEBI" id="CHEBI:18420"/>
        <label>1</label>
    </ligand>
</feature>
<dbReference type="Gene3D" id="1.10.4080.10">
    <property type="entry name" value="ADP-ribosylation/Crystallin J1"/>
    <property type="match status" value="1"/>
</dbReference>
<dbReference type="AlphaFoldDB" id="A0AA96LRR1"/>
<organism evidence="4 5">
    <name type="scientific">Paenibacillus roseopurpureus</name>
    <dbReference type="NCBI Taxonomy" id="2918901"/>
    <lineage>
        <taxon>Bacteria</taxon>
        <taxon>Bacillati</taxon>
        <taxon>Bacillota</taxon>
        <taxon>Bacilli</taxon>
        <taxon>Bacillales</taxon>
        <taxon>Paenibacillaceae</taxon>
        <taxon>Paenibacillus</taxon>
    </lineage>
</organism>
<dbReference type="RefSeq" id="WP_314805205.1">
    <property type="nucleotide sequence ID" value="NZ_CP130319.1"/>
</dbReference>
<keyword evidence="2 4" id="KW-0378">Hydrolase</keyword>
<dbReference type="PANTHER" id="PTHR16222:SF24">
    <property type="entry name" value="ADP-RIBOSYLHYDROLASE ARH3"/>
    <property type="match status" value="1"/>
</dbReference>
<feature type="binding site" evidence="3">
    <location>
        <position position="393"/>
    </location>
    <ligand>
        <name>Mg(2+)</name>
        <dbReference type="ChEBI" id="CHEBI:18420"/>
        <label>1</label>
    </ligand>
</feature>
<dbReference type="InterPro" id="IPR036705">
    <property type="entry name" value="Ribosyl_crysJ1_sf"/>
</dbReference>
<evidence type="ECO:0000256" key="3">
    <source>
        <dbReference type="PIRSR" id="PIRSR605502-1"/>
    </source>
</evidence>
<dbReference type="Pfam" id="PF03747">
    <property type="entry name" value="ADP_ribosyl_GH"/>
    <property type="match status" value="1"/>
</dbReference>
<dbReference type="GO" id="GO:0046872">
    <property type="term" value="F:metal ion binding"/>
    <property type="evidence" value="ECO:0007669"/>
    <property type="project" value="UniProtKB-KW"/>
</dbReference>
<dbReference type="GO" id="GO:0016798">
    <property type="term" value="F:hydrolase activity, acting on glycosyl bonds"/>
    <property type="evidence" value="ECO:0007669"/>
    <property type="project" value="UniProtKB-KW"/>
</dbReference>
<evidence type="ECO:0000256" key="1">
    <source>
        <dbReference type="ARBA" id="ARBA00010702"/>
    </source>
</evidence>
<evidence type="ECO:0000256" key="2">
    <source>
        <dbReference type="ARBA" id="ARBA00022801"/>
    </source>
</evidence>
<comment type="cofactor">
    <cofactor evidence="3">
        <name>Mg(2+)</name>
        <dbReference type="ChEBI" id="CHEBI:18420"/>
    </cofactor>
    <text evidence="3">Binds 2 magnesium ions per subunit.</text>
</comment>
<sequence length="474" mass="53604">MLIPIHELRRSCEGRIRMLETQGHDVTGLKEKLDAIPAGYDAILKFGYELNEVPMRADFPYDEPNDLVAIHSERPEGAVDVIPGYLNELEIRDRVFGGVYGKMLGCILGKPLEMGWDLPLIQGYLEGAGAWPLNDFVPSFSPTQVTHLRRDCIESTKGHVTHVQSDDDINYMIMGLKVLEQFGPDFTTQDMAWMWRENIPYGWTWGPEHTRLCLLSCLWWGYGHIPQGKEWDQFVALFNDGEELIGAMIRGDTFGLVNPGRTAYAAELAWRDGRLTHGKTGLYAEMWVAAAVAAAFHETDPVKVIQAANAQLPKRSRYYEAMQEVLDWSVNEPDWLKVWSRINDKWGYLGFNGTFNESAAIVNSIVHGVDAYGQVDFEKVICMQVMQGWDCDSSGATAGCIAGVMAGYRNLPQKWLEPVRDTFHSTVAGEHDTRISKFAERVYQMNRIVRTAKPLKDTLNRENKGDSQNFTIKE</sequence>
<evidence type="ECO:0000313" key="5">
    <source>
        <dbReference type="Proteomes" id="UP001304650"/>
    </source>
</evidence>
<evidence type="ECO:0000313" key="4">
    <source>
        <dbReference type="EMBL" id="WNR46815.1"/>
    </source>
</evidence>
<dbReference type="EMBL" id="CP130319">
    <property type="protein sequence ID" value="WNR46815.1"/>
    <property type="molecule type" value="Genomic_DNA"/>
</dbReference>
<accession>A0AA96LRR1</accession>
<protein>
    <submittedName>
        <fullName evidence="4">ADP-ribosylglycohydrolase family protein</fullName>
        <ecNumber evidence="4">3.2.2.-</ecNumber>
    </submittedName>
</protein>
<keyword evidence="3" id="KW-0479">Metal-binding</keyword>
<dbReference type="InterPro" id="IPR050792">
    <property type="entry name" value="ADP-ribosylglycohydrolase"/>
</dbReference>
<name>A0AA96LRR1_9BACL</name>
<keyword evidence="3" id="KW-0460">Magnesium</keyword>
<dbReference type="EC" id="3.2.2.-" evidence="4"/>
<feature type="binding site" evidence="3">
    <location>
        <position position="392"/>
    </location>
    <ligand>
        <name>Mg(2+)</name>
        <dbReference type="ChEBI" id="CHEBI:18420"/>
        <label>1</label>
    </ligand>
</feature>
<keyword evidence="5" id="KW-1185">Reference proteome</keyword>
<dbReference type="PANTHER" id="PTHR16222">
    <property type="entry name" value="ADP-RIBOSYLGLYCOHYDROLASE"/>
    <property type="match status" value="1"/>
</dbReference>
<dbReference type="SUPFAM" id="SSF101478">
    <property type="entry name" value="ADP-ribosylglycohydrolase"/>
    <property type="match status" value="1"/>
</dbReference>
<comment type="similarity">
    <text evidence="1">Belongs to the ADP-ribosylglycohydrolase family.</text>
</comment>
<gene>
    <name evidence="4" type="ORF">MJB10_12200</name>
</gene>
<proteinExistence type="inferred from homology"/>
<keyword evidence="4" id="KW-0326">Glycosidase</keyword>
<reference evidence="4" key="1">
    <citation type="submission" date="2022-02" db="EMBL/GenBank/DDBJ databases">
        <title>Paenibacillus sp. MBLB1832 Whole Genome Shotgun Sequencing.</title>
        <authorList>
            <person name="Hwang C.Y."/>
            <person name="Cho E.-S."/>
            <person name="Seo M.-J."/>
        </authorList>
    </citation>
    <scope>NUCLEOTIDE SEQUENCE</scope>
    <source>
        <strain evidence="4">MBLB1832</strain>
    </source>
</reference>